<evidence type="ECO:0000313" key="2">
    <source>
        <dbReference type="Proteomes" id="UP001429354"/>
    </source>
</evidence>
<sequence>MADALVLLGVDDPPPFTVHNPNGNSPFVLIADHAGQRIPAHLGDLGLTPAELDRHIGWDIGIAGVTERLAGLLDAFAILQTYSRLVIDCNRPLQAAGSIVTVSDGTEVPGNQGLDDEARTARALEIFAPYHGRITEELDRRSIRSPSPVLVSMHSFTPVFSAFERPWHAGILYHRDARLAHALLAALRAEPGLEVGDNEPYAVSDHSDYAIPVHGEQRGLLHVELEIRQDLIADAAGQQQWAERLARLLPPLLADLTRP</sequence>
<dbReference type="Pfam" id="PF05013">
    <property type="entry name" value="FGase"/>
    <property type="match status" value="1"/>
</dbReference>
<dbReference type="PIRSF" id="PIRSF029730">
    <property type="entry name" value="UCP029730"/>
    <property type="match status" value="1"/>
</dbReference>
<proteinExistence type="predicted"/>
<comment type="caution">
    <text evidence="1">The sequence shown here is derived from an EMBL/GenBank/DDBJ whole genome shotgun (WGS) entry which is preliminary data.</text>
</comment>
<protein>
    <submittedName>
        <fullName evidence="1">N-formylglutamate amidohydrolase</fullName>
    </submittedName>
</protein>
<keyword evidence="2" id="KW-1185">Reference proteome</keyword>
<evidence type="ECO:0000313" key="1">
    <source>
        <dbReference type="EMBL" id="NDK40106.1"/>
    </source>
</evidence>
<dbReference type="SUPFAM" id="SSF53187">
    <property type="entry name" value="Zn-dependent exopeptidases"/>
    <property type="match status" value="1"/>
</dbReference>
<dbReference type="RefSeq" id="WP_162350770.1">
    <property type="nucleotide sequence ID" value="NZ_QOVG01000012.1"/>
</dbReference>
<dbReference type="Proteomes" id="UP001429354">
    <property type="component" value="Unassembled WGS sequence"/>
</dbReference>
<accession>A0ABX0AKR2</accession>
<gene>
    <name evidence="1" type="ORF">DT603_14780</name>
</gene>
<dbReference type="EMBL" id="QOVG01000012">
    <property type="protein sequence ID" value="NDK40106.1"/>
    <property type="molecule type" value="Genomic_DNA"/>
</dbReference>
<reference evidence="1 2" key="1">
    <citation type="submission" date="2018-07" db="EMBL/GenBank/DDBJ databases">
        <title>Whole genome Sequencing of Pseudoxanthomonas gei KCTC 32298 (T).</title>
        <authorList>
            <person name="Kumar S."/>
            <person name="Bansal K."/>
            <person name="Kaur A."/>
            <person name="Patil P."/>
            <person name="Sharma S."/>
            <person name="Patil P.B."/>
        </authorList>
    </citation>
    <scope>NUCLEOTIDE SEQUENCE [LARGE SCALE GENOMIC DNA]</scope>
    <source>
        <strain evidence="1 2">KCTC 32298</strain>
    </source>
</reference>
<dbReference type="Gene3D" id="3.40.630.40">
    <property type="entry name" value="Zn-dependent exopeptidases"/>
    <property type="match status" value="1"/>
</dbReference>
<dbReference type="InterPro" id="IPR011227">
    <property type="entry name" value="UCP029730"/>
</dbReference>
<name>A0ABX0AKR2_9GAMM</name>
<dbReference type="InterPro" id="IPR007709">
    <property type="entry name" value="N-FG_amidohydro"/>
</dbReference>
<organism evidence="1 2">
    <name type="scientific">Pseudoxanthomonas gei</name>
    <dbReference type="NCBI Taxonomy" id="1383030"/>
    <lineage>
        <taxon>Bacteria</taxon>
        <taxon>Pseudomonadati</taxon>
        <taxon>Pseudomonadota</taxon>
        <taxon>Gammaproteobacteria</taxon>
        <taxon>Lysobacterales</taxon>
        <taxon>Lysobacteraceae</taxon>
        <taxon>Pseudoxanthomonas</taxon>
    </lineage>
</organism>